<dbReference type="SUPFAM" id="SSF88946">
    <property type="entry name" value="Sigma2 domain of RNA polymerase sigma factors"/>
    <property type="match status" value="1"/>
</dbReference>
<feature type="domain" description="RNA polymerase sigma-70 region 2" evidence="5">
    <location>
        <begin position="27"/>
        <end position="91"/>
    </location>
</feature>
<keyword evidence="4" id="KW-0804">Transcription</keyword>
<evidence type="ECO:0000313" key="7">
    <source>
        <dbReference type="EMBL" id="MBC5642854.1"/>
    </source>
</evidence>
<dbReference type="InterPro" id="IPR013324">
    <property type="entry name" value="RNA_pol_sigma_r3/r4-like"/>
</dbReference>
<dbReference type="InterPro" id="IPR014284">
    <property type="entry name" value="RNA_pol_sigma-70_dom"/>
</dbReference>
<comment type="caution">
    <text evidence="7">The sequence shown here is derived from an EMBL/GenBank/DDBJ whole genome shotgun (WGS) entry which is preliminary data.</text>
</comment>
<dbReference type="PANTHER" id="PTHR43133:SF46">
    <property type="entry name" value="RNA POLYMERASE SIGMA-70 FACTOR ECF SUBFAMILY"/>
    <property type="match status" value="1"/>
</dbReference>
<evidence type="ECO:0000259" key="5">
    <source>
        <dbReference type="Pfam" id="PF04542"/>
    </source>
</evidence>
<evidence type="ECO:0000256" key="2">
    <source>
        <dbReference type="ARBA" id="ARBA00023015"/>
    </source>
</evidence>
<dbReference type="Pfam" id="PF08281">
    <property type="entry name" value="Sigma70_r4_2"/>
    <property type="match status" value="1"/>
</dbReference>
<protein>
    <submittedName>
        <fullName evidence="7">RNA polymerase sigma-70 factor</fullName>
    </submittedName>
</protein>
<keyword evidence="2" id="KW-0805">Transcription regulation</keyword>
<keyword evidence="8" id="KW-1185">Reference proteome</keyword>
<dbReference type="Gene3D" id="1.10.10.10">
    <property type="entry name" value="Winged helix-like DNA-binding domain superfamily/Winged helix DNA-binding domain"/>
    <property type="match status" value="1"/>
</dbReference>
<accession>A0ABR7DZC3</accession>
<dbReference type="Gene3D" id="1.10.1740.10">
    <property type="match status" value="1"/>
</dbReference>
<reference evidence="7 8" key="1">
    <citation type="submission" date="2020-08" db="EMBL/GenBank/DDBJ databases">
        <title>Genome public.</title>
        <authorList>
            <person name="Liu C."/>
            <person name="Sun Q."/>
        </authorList>
    </citation>
    <scope>NUCLEOTIDE SEQUENCE [LARGE SCALE GENOMIC DNA]</scope>
    <source>
        <strain evidence="7 8">BX2</strain>
    </source>
</reference>
<feature type="domain" description="RNA polymerase sigma factor 70 region 4 type 2" evidence="6">
    <location>
        <begin position="126"/>
        <end position="176"/>
    </location>
</feature>
<evidence type="ECO:0000256" key="4">
    <source>
        <dbReference type="ARBA" id="ARBA00023163"/>
    </source>
</evidence>
<name>A0ABR7DZC3_9BACT</name>
<dbReference type="Proteomes" id="UP000644010">
    <property type="component" value="Unassembled WGS sequence"/>
</dbReference>
<dbReference type="NCBIfam" id="TIGR02985">
    <property type="entry name" value="Sig70_bacteroi1"/>
    <property type="match status" value="1"/>
</dbReference>
<dbReference type="SUPFAM" id="SSF88659">
    <property type="entry name" value="Sigma3 and sigma4 domains of RNA polymerase sigma factors"/>
    <property type="match status" value="1"/>
</dbReference>
<dbReference type="RefSeq" id="WP_186958996.1">
    <property type="nucleotide sequence ID" value="NZ_JACOOI010000006.1"/>
</dbReference>
<dbReference type="InterPro" id="IPR014327">
    <property type="entry name" value="RNA_pol_sigma70_bacteroid"/>
</dbReference>
<evidence type="ECO:0000256" key="1">
    <source>
        <dbReference type="ARBA" id="ARBA00010641"/>
    </source>
</evidence>
<evidence type="ECO:0000259" key="6">
    <source>
        <dbReference type="Pfam" id="PF08281"/>
    </source>
</evidence>
<evidence type="ECO:0000256" key="3">
    <source>
        <dbReference type="ARBA" id="ARBA00023082"/>
    </source>
</evidence>
<evidence type="ECO:0000313" key="8">
    <source>
        <dbReference type="Proteomes" id="UP000644010"/>
    </source>
</evidence>
<dbReference type="InterPro" id="IPR013249">
    <property type="entry name" value="RNA_pol_sigma70_r4_t2"/>
</dbReference>
<keyword evidence="3" id="KW-0731">Sigma factor</keyword>
<comment type="similarity">
    <text evidence="1">Belongs to the sigma-70 factor family. ECF subfamily.</text>
</comment>
<proteinExistence type="inferred from homology"/>
<sequence length="193" mass="22888">MEKQMQDNEPQLILSLKNGSYKAFERIYQMYAKRLFAYSLQFTKSQEESEEIVQDVFMRLWTNRAKIRQEDTLRSLLFIMTKHYLINAFRTKINQPEYEEYIQYVNEHSVDDASYQLEYQEFVAKFRAILKTLPETQQKVITLSKIEQFSNKEIADKLSLSEQTVKNQLSLGLKSLKEKLGSLGIYLVLLFIN</sequence>
<organism evidence="7 8">
    <name type="scientific">Parabacteroides segnis</name>
    <dbReference type="NCBI Taxonomy" id="2763058"/>
    <lineage>
        <taxon>Bacteria</taxon>
        <taxon>Pseudomonadati</taxon>
        <taxon>Bacteroidota</taxon>
        <taxon>Bacteroidia</taxon>
        <taxon>Bacteroidales</taxon>
        <taxon>Tannerellaceae</taxon>
        <taxon>Parabacteroides</taxon>
    </lineage>
</organism>
<dbReference type="NCBIfam" id="TIGR02937">
    <property type="entry name" value="sigma70-ECF"/>
    <property type="match status" value="1"/>
</dbReference>
<dbReference type="EMBL" id="JACOOI010000006">
    <property type="protein sequence ID" value="MBC5642854.1"/>
    <property type="molecule type" value="Genomic_DNA"/>
</dbReference>
<dbReference type="InterPro" id="IPR013325">
    <property type="entry name" value="RNA_pol_sigma_r2"/>
</dbReference>
<dbReference type="InterPro" id="IPR039425">
    <property type="entry name" value="RNA_pol_sigma-70-like"/>
</dbReference>
<dbReference type="PANTHER" id="PTHR43133">
    <property type="entry name" value="RNA POLYMERASE ECF-TYPE SIGMA FACTO"/>
    <property type="match status" value="1"/>
</dbReference>
<gene>
    <name evidence="7" type="ORF">H8S77_08140</name>
</gene>
<dbReference type="Pfam" id="PF04542">
    <property type="entry name" value="Sigma70_r2"/>
    <property type="match status" value="1"/>
</dbReference>
<dbReference type="InterPro" id="IPR007627">
    <property type="entry name" value="RNA_pol_sigma70_r2"/>
</dbReference>
<dbReference type="InterPro" id="IPR036388">
    <property type="entry name" value="WH-like_DNA-bd_sf"/>
</dbReference>